<dbReference type="EMBL" id="KB008020">
    <property type="protein sequence ID" value="ELR15889.1"/>
    <property type="molecule type" value="Genomic_DNA"/>
</dbReference>
<evidence type="ECO:0000256" key="1">
    <source>
        <dbReference type="ARBA" id="ARBA00004911"/>
    </source>
</evidence>
<keyword evidence="4 12" id="KW-0210">Decarboxylase</keyword>
<dbReference type="AlphaFoldDB" id="L8GRS6"/>
<dbReference type="OrthoDB" id="1068353at2759"/>
<keyword evidence="9 12" id="KW-0456">Lyase</keyword>
<dbReference type="GO" id="GO:0005829">
    <property type="term" value="C:cytosol"/>
    <property type="evidence" value="ECO:0007669"/>
    <property type="project" value="TreeGrafter"/>
</dbReference>
<feature type="site" description="Cleavage (non-hydrolytic); by autolysis" evidence="15">
    <location>
        <begin position="92"/>
        <end position="93"/>
    </location>
</feature>
<dbReference type="PANTHER" id="PTHR11570:SF0">
    <property type="entry name" value="S-ADENOSYLMETHIONINE DECARBOXYLASE PROENZYME"/>
    <property type="match status" value="1"/>
</dbReference>
<dbReference type="RefSeq" id="XP_004337902.1">
    <property type="nucleotide sequence ID" value="XM_004337854.1"/>
</dbReference>
<evidence type="ECO:0000256" key="4">
    <source>
        <dbReference type="ARBA" id="ARBA00022793"/>
    </source>
</evidence>
<evidence type="ECO:0000256" key="13">
    <source>
        <dbReference type="PIRSR" id="PIRSR001355-1"/>
    </source>
</evidence>
<dbReference type="Pfam" id="PF01536">
    <property type="entry name" value="SAM_decarbox"/>
    <property type="match status" value="1"/>
</dbReference>
<feature type="active site" description="Schiff-base intermediate with substrate; via pyruvic acid" evidence="13">
    <location>
        <position position="93"/>
    </location>
</feature>
<dbReference type="Gene3D" id="3.60.90.10">
    <property type="entry name" value="S-adenosylmethionine decarboxylase"/>
    <property type="match status" value="1"/>
</dbReference>
<comment type="catalytic activity">
    <reaction evidence="12">
        <text>S-adenosyl-L-methionine + H(+) = S-adenosyl 3-(methylsulfanyl)propylamine + CO2</text>
        <dbReference type="Rhea" id="RHEA:15981"/>
        <dbReference type="ChEBI" id="CHEBI:15378"/>
        <dbReference type="ChEBI" id="CHEBI:16526"/>
        <dbReference type="ChEBI" id="CHEBI:57443"/>
        <dbReference type="ChEBI" id="CHEBI:59789"/>
        <dbReference type="EC" id="4.1.1.50"/>
    </reaction>
</comment>
<evidence type="ECO:0000256" key="15">
    <source>
        <dbReference type="PIRSR" id="PIRSR001355-4"/>
    </source>
</evidence>
<dbReference type="EC" id="4.1.1.50" evidence="12"/>
<keyword evidence="6 12" id="KW-0745">Spermidine biosynthesis</keyword>
<evidence type="ECO:0000256" key="11">
    <source>
        <dbReference type="ARBA" id="ARBA00023317"/>
    </source>
</evidence>
<reference evidence="18 19" key="1">
    <citation type="journal article" date="2013" name="Genome Biol.">
        <title>Genome of Acanthamoeba castellanii highlights extensive lateral gene transfer and early evolution of tyrosine kinase signaling.</title>
        <authorList>
            <person name="Clarke M."/>
            <person name="Lohan A.J."/>
            <person name="Liu B."/>
            <person name="Lagkouvardos I."/>
            <person name="Roy S."/>
            <person name="Zafar N."/>
            <person name="Bertelli C."/>
            <person name="Schilde C."/>
            <person name="Kianianmomeni A."/>
            <person name="Burglin T.R."/>
            <person name="Frech C."/>
            <person name="Turcotte B."/>
            <person name="Kopec K.O."/>
            <person name="Synnott J.M."/>
            <person name="Choo C."/>
            <person name="Paponov I."/>
            <person name="Finkler A."/>
            <person name="Soon Heng Tan C."/>
            <person name="Hutchins A.P."/>
            <person name="Weinmeier T."/>
            <person name="Rattei T."/>
            <person name="Chu J.S."/>
            <person name="Gimenez G."/>
            <person name="Irimia M."/>
            <person name="Rigden D.J."/>
            <person name="Fitzpatrick D.A."/>
            <person name="Lorenzo-Morales J."/>
            <person name="Bateman A."/>
            <person name="Chiu C.H."/>
            <person name="Tang P."/>
            <person name="Hegemann P."/>
            <person name="Fromm H."/>
            <person name="Raoult D."/>
            <person name="Greub G."/>
            <person name="Miranda-Saavedra D."/>
            <person name="Chen N."/>
            <person name="Nash P."/>
            <person name="Ginger M.L."/>
            <person name="Horn M."/>
            <person name="Schaap P."/>
            <person name="Caler L."/>
            <person name="Loftus B."/>
        </authorList>
    </citation>
    <scope>NUCLEOTIDE SEQUENCE [LARGE SCALE GENOMIC DNA]</scope>
    <source>
        <strain evidence="18 19">Neff</strain>
    </source>
</reference>
<evidence type="ECO:0000313" key="19">
    <source>
        <dbReference type="Proteomes" id="UP000011083"/>
    </source>
</evidence>
<evidence type="ECO:0000256" key="12">
    <source>
        <dbReference type="PIRNR" id="PIRNR001355"/>
    </source>
</evidence>
<comment type="similarity">
    <text evidence="2 12">Belongs to the eukaryotic AdoMetDC family.</text>
</comment>
<evidence type="ECO:0000256" key="17">
    <source>
        <dbReference type="SAM" id="MobiDB-lite"/>
    </source>
</evidence>
<sequence>MGDSFDCVTDDDGHPYFEGPEKLLEVWFKPAASLDGSSSSVTTRGPDATKPDSRWGLRTVDRKVWEEMLDLVHCQILNSVSNDYLDSFVLSESSMFVWNTKLILKTCGTTTLLLALDRLIEIAKSVGLPEIENLFFSRRNFSQPERQLGPHKNFADEVKVLDQHCDDGSAYVLGKLNGEHWYLYMTEKPEKKEGLAPDATLEILMSDLDQEAMKPFYKQHSTDSRAASVNSGIANLFPEAQLDDFLFDPLGYSVNGILDGGYFTIHVTPQSSCSYASFETNILLPSYTELIEKVVNVFKPGRATISVFSNDPVTSIHSRMEGWDLEGYEKQEKTFYQFEVYNLSFMSQVKSDRKAAQKQLTSKPTEL</sequence>
<organism evidence="18 19">
    <name type="scientific">Acanthamoeba castellanii (strain ATCC 30010 / Neff)</name>
    <dbReference type="NCBI Taxonomy" id="1257118"/>
    <lineage>
        <taxon>Eukaryota</taxon>
        <taxon>Amoebozoa</taxon>
        <taxon>Discosea</taxon>
        <taxon>Longamoebia</taxon>
        <taxon>Centramoebida</taxon>
        <taxon>Acanthamoebidae</taxon>
        <taxon>Acanthamoeba</taxon>
    </lineage>
</organism>
<dbReference type="VEuPathDB" id="AmoebaDB:ACA1_188260"/>
<evidence type="ECO:0000313" key="18">
    <source>
        <dbReference type="EMBL" id="ELR15889.1"/>
    </source>
</evidence>
<dbReference type="PIRSF" id="PIRSF001355">
    <property type="entry name" value="S-AdenosylMet_decarboxylase"/>
    <property type="match status" value="1"/>
</dbReference>
<evidence type="ECO:0000256" key="7">
    <source>
        <dbReference type="ARBA" id="ARBA00023115"/>
    </source>
</evidence>
<protein>
    <recommendedName>
        <fullName evidence="12">S-adenosylmethionine decarboxylase proenzyme</fullName>
        <ecNumber evidence="12">4.1.1.50</ecNumber>
    </recommendedName>
</protein>
<evidence type="ECO:0000256" key="10">
    <source>
        <dbReference type="ARBA" id="ARBA00023270"/>
    </source>
</evidence>
<comment type="cofactor">
    <cofactor evidence="12">
        <name>pyruvate</name>
        <dbReference type="ChEBI" id="CHEBI:15361"/>
    </cofactor>
    <text evidence="12">Binds 1 pyruvoyl group covalently per subunit.</text>
</comment>
<evidence type="ECO:0000256" key="5">
    <source>
        <dbReference type="ARBA" id="ARBA00022813"/>
    </source>
</evidence>
<feature type="chain" id="PRO_5042322566" description="S-adenosylmethionine decarboxylase beta chain" evidence="16">
    <location>
        <begin position="1"/>
        <end position="92"/>
    </location>
</feature>
<dbReference type="PANTHER" id="PTHR11570">
    <property type="entry name" value="S-ADENOSYLMETHIONINE DECARBOXYLASE"/>
    <property type="match status" value="1"/>
</dbReference>
<dbReference type="STRING" id="1257118.L8GRS6"/>
<dbReference type="PROSITE" id="PS01336">
    <property type="entry name" value="ADOMETDC"/>
    <property type="match status" value="1"/>
</dbReference>
<keyword evidence="19" id="KW-1185">Reference proteome</keyword>
<dbReference type="InterPro" id="IPR001985">
    <property type="entry name" value="S-AdoMet_decarboxylase_euk"/>
</dbReference>
<keyword evidence="3 12" id="KW-0949">S-adenosyl-L-methionine</keyword>
<dbReference type="GO" id="GO:0006597">
    <property type="term" value="P:spermine biosynthetic process"/>
    <property type="evidence" value="ECO:0007669"/>
    <property type="project" value="InterPro"/>
</dbReference>
<feature type="modified residue" description="Pyruvic acid (Ser); by autocatalysis" evidence="14">
    <location>
        <position position="93"/>
    </location>
</feature>
<feature type="active site" description="Proton acceptor; for processing activity" evidence="13">
    <location>
        <position position="253"/>
    </location>
</feature>
<keyword evidence="10 12" id="KW-0704">Schiff base</keyword>
<evidence type="ECO:0000256" key="8">
    <source>
        <dbReference type="ARBA" id="ARBA00023145"/>
    </source>
</evidence>
<evidence type="ECO:0000256" key="16">
    <source>
        <dbReference type="PIRSR" id="PIRSR001355-5"/>
    </source>
</evidence>
<feature type="active site" description="Proton acceptor; for processing activity" evidence="13">
    <location>
        <position position="266"/>
    </location>
</feature>
<keyword evidence="5 15" id="KW-0068">Autocatalytic cleavage</keyword>
<comment type="pathway">
    <text evidence="1 12">Amine and polyamine biosynthesis; S-adenosylmethioninamine biosynthesis; S-adenosylmethioninamine from S-adenosyl-L-methionine: step 1/1.</text>
</comment>
<keyword evidence="8 12" id="KW-0865">Zymogen</keyword>
<dbReference type="InterPro" id="IPR016067">
    <property type="entry name" value="S-AdoMet_deCO2ase_core"/>
</dbReference>
<dbReference type="GO" id="GO:0004014">
    <property type="term" value="F:adenosylmethionine decarboxylase activity"/>
    <property type="evidence" value="ECO:0007669"/>
    <property type="project" value="UniProtKB-EC"/>
</dbReference>
<feature type="active site" description="Proton donor; for catalytic activity" evidence="13">
    <location>
        <position position="107"/>
    </location>
</feature>
<feature type="region of interest" description="Disordered" evidence="17">
    <location>
        <begin position="34"/>
        <end position="53"/>
    </location>
</feature>
<keyword evidence="11 12" id="KW-0670">Pyruvate</keyword>
<proteinExistence type="inferred from homology"/>
<keyword evidence="7 12" id="KW-0620">Polyamine biosynthesis</keyword>
<evidence type="ECO:0000256" key="9">
    <source>
        <dbReference type="ARBA" id="ARBA00023239"/>
    </source>
</evidence>
<dbReference type="UniPathway" id="UPA00331">
    <property type="reaction ID" value="UER00451"/>
</dbReference>
<evidence type="ECO:0000256" key="14">
    <source>
        <dbReference type="PIRSR" id="PIRSR001355-3"/>
    </source>
</evidence>
<evidence type="ECO:0000256" key="3">
    <source>
        <dbReference type="ARBA" id="ARBA00022691"/>
    </source>
</evidence>
<dbReference type="OMA" id="WFEESSN"/>
<dbReference type="SUPFAM" id="SSF56276">
    <property type="entry name" value="S-adenosylmethionine decarboxylase"/>
    <property type="match status" value="1"/>
</dbReference>
<dbReference type="Proteomes" id="UP000011083">
    <property type="component" value="Unassembled WGS sequence"/>
</dbReference>
<dbReference type="KEGG" id="acan:ACA1_188260"/>
<gene>
    <name evidence="18" type="ORF">ACA1_188260</name>
</gene>
<dbReference type="GeneID" id="14916546"/>
<evidence type="ECO:0000256" key="2">
    <source>
        <dbReference type="ARBA" id="ARBA00008466"/>
    </source>
</evidence>
<feature type="chain" id="PRO_5042322565" description="S-adenosylmethionine decarboxylase alpha chain" evidence="16">
    <location>
        <begin position="93"/>
        <end position="367"/>
    </location>
</feature>
<dbReference type="InterPro" id="IPR018166">
    <property type="entry name" value="S-AdoMet_deCO2ase_CS"/>
</dbReference>
<dbReference type="NCBIfam" id="TIGR00535">
    <property type="entry name" value="SAM_DCase"/>
    <property type="match status" value="1"/>
</dbReference>
<accession>L8GRS6</accession>
<evidence type="ECO:0000256" key="6">
    <source>
        <dbReference type="ARBA" id="ARBA00023066"/>
    </source>
</evidence>
<dbReference type="GO" id="GO:0008295">
    <property type="term" value="P:spermidine biosynthetic process"/>
    <property type="evidence" value="ECO:0007669"/>
    <property type="project" value="UniProtKB-KW"/>
</dbReference>
<dbReference type="InterPro" id="IPR048283">
    <property type="entry name" value="AdoMetDC-like"/>
</dbReference>
<name>L8GRS6_ACACF</name>